<dbReference type="InterPro" id="IPR025245">
    <property type="entry name" value="DUF4197"/>
</dbReference>
<gene>
    <name evidence="1" type="ORF">PPG34_07925</name>
</gene>
<dbReference type="EMBL" id="JAQOUE010000001">
    <property type="protein sequence ID" value="MDT7042277.1"/>
    <property type="molecule type" value="Genomic_DNA"/>
</dbReference>
<reference evidence="1 2" key="1">
    <citation type="journal article" date="2023" name="ISME J.">
        <title>Cultivation and genomic characterization of novel and ubiquitous marine nitrite-oxidizing bacteria from the Nitrospirales.</title>
        <authorList>
            <person name="Mueller A.J."/>
            <person name="Daebeler A."/>
            <person name="Herbold C.W."/>
            <person name="Kirkegaard R.H."/>
            <person name="Daims H."/>
        </authorList>
    </citation>
    <scope>NUCLEOTIDE SEQUENCE [LARGE SCALE GENOMIC DNA]</scope>
    <source>
        <strain evidence="1 2">EB</strain>
    </source>
</reference>
<dbReference type="RefSeq" id="WP_313832655.1">
    <property type="nucleotide sequence ID" value="NZ_JAQOUE010000001.1"/>
</dbReference>
<proteinExistence type="predicted"/>
<evidence type="ECO:0000313" key="1">
    <source>
        <dbReference type="EMBL" id="MDT7042277.1"/>
    </source>
</evidence>
<accession>A0ABU3K7E0</accession>
<organism evidence="1 2">
    <name type="scientific">Candidatus Nitronereus thalassa</name>
    <dbReference type="NCBI Taxonomy" id="3020898"/>
    <lineage>
        <taxon>Bacteria</taxon>
        <taxon>Pseudomonadati</taxon>
        <taxon>Nitrospirota</taxon>
        <taxon>Nitrospiria</taxon>
        <taxon>Nitrospirales</taxon>
        <taxon>Nitrospiraceae</taxon>
        <taxon>Candidatus Nitronereus</taxon>
    </lineage>
</organism>
<protein>
    <submittedName>
        <fullName evidence="1">DUF4197 domain-containing protein</fullName>
    </submittedName>
</protein>
<dbReference type="Pfam" id="PF13852">
    <property type="entry name" value="DUF4197"/>
    <property type="match status" value="1"/>
</dbReference>
<keyword evidence="2" id="KW-1185">Reference proteome</keyword>
<dbReference type="Proteomes" id="UP001250932">
    <property type="component" value="Unassembled WGS sequence"/>
</dbReference>
<name>A0ABU3K7E0_9BACT</name>
<comment type="caution">
    <text evidence="1">The sequence shown here is derived from an EMBL/GenBank/DDBJ whole genome shotgun (WGS) entry which is preliminary data.</text>
</comment>
<sequence length="242" mass="26480">MRIAMVLLAGIVLLMPAQSFGFFDDVMEGFKSLGLGTSAELSEDKIIAGLKEALEVGSANAVQLTGAKNGFLQNEAIKIPMPTQLQKFDQALRLVGYGPQLDEFVVSMNRGAEQATALAKPVFMDAIKDMSFEDAQGILKGSDTAATEYFQGKTTDKLSAMFRPQVETALNQVGVTKQYRELVGRYNSLPFVDSLAFDPDQYVVDKSLKGLFHVLAEEERKIRTDPGARVTELLKEVFGAKK</sequence>
<evidence type="ECO:0000313" key="2">
    <source>
        <dbReference type="Proteomes" id="UP001250932"/>
    </source>
</evidence>